<feature type="non-terminal residue" evidence="2">
    <location>
        <position position="528"/>
    </location>
</feature>
<feature type="transmembrane region" description="Helical" evidence="1">
    <location>
        <begin position="141"/>
        <end position="162"/>
    </location>
</feature>
<dbReference type="SUPFAM" id="SSF81321">
    <property type="entry name" value="Family A G protein-coupled receptor-like"/>
    <property type="match status" value="1"/>
</dbReference>
<dbReference type="EMBL" id="GEEE01018274">
    <property type="protein sequence ID" value="JAP44951.1"/>
    <property type="molecule type" value="Transcribed_RNA"/>
</dbReference>
<proteinExistence type="predicted"/>
<evidence type="ECO:0000256" key="1">
    <source>
        <dbReference type="SAM" id="Phobius"/>
    </source>
</evidence>
<keyword evidence="1" id="KW-0812">Transmembrane</keyword>
<dbReference type="AlphaFoldDB" id="A0A0X3NYT3"/>
<gene>
    <name evidence="2" type="ORF">TR153565</name>
</gene>
<protein>
    <submittedName>
        <fullName evidence="2">Uncharacterized protein</fullName>
    </submittedName>
</protein>
<keyword evidence="1" id="KW-1133">Transmembrane helix</keyword>
<accession>A0A0X3NYT3</accession>
<feature type="transmembrane region" description="Helical" evidence="1">
    <location>
        <begin position="464"/>
        <end position="484"/>
    </location>
</feature>
<keyword evidence="1" id="KW-0472">Membrane</keyword>
<feature type="transmembrane region" description="Helical" evidence="1">
    <location>
        <begin position="261"/>
        <end position="282"/>
    </location>
</feature>
<feature type="transmembrane region" description="Helical" evidence="1">
    <location>
        <begin position="385"/>
        <end position="408"/>
    </location>
</feature>
<reference evidence="2" key="1">
    <citation type="submission" date="2016-01" db="EMBL/GenBank/DDBJ databases">
        <title>Reference transcriptome for the parasite Schistocephalus solidus: insights into the molecular evolution of parasitism.</title>
        <authorList>
            <person name="Hebert F.O."/>
            <person name="Grambauer S."/>
            <person name="Barber I."/>
            <person name="Landry C.R."/>
            <person name="Aubin-Horth N."/>
        </authorList>
    </citation>
    <scope>NUCLEOTIDE SEQUENCE</scope>
</reference>
<organism evidence="2">
    <name type="scientific">Schistocephalus solidus</name>
    <name type="common">Tapeworm</name>
    <dbReference type="NCBI Taxonomy" id="70667"/>
    <lineage>
        <taxon>Eukaryota</taxon>
        <taxon>Metazoa</taxon>
        <taxon>Spiralia</taxon>
        <taxon>Lophotrochozoa</taxon>
        <taxon>Platyhelminthes</taxon>
        <taxon>Cestoda</taxon>
        <taxon>Eucestoda</taxon>
        <taxon>Diphyllobothriidea</taxon>
        <taxon>Diphyllobothriidae</taxon>
        <taxon>Schistocephalus</taxon>
    </lineage>
</organism>
<name>A0A0X3NYT3_SCHSO</name>
<sequence length="528" mass="59599">MGRGGARGKASSAGQPYDTEAVFIPVNLNVSVVEFLLTGHFEQDYLSYCANRLHDYSCVYWFDPTVSHDLKVDALGSNIESASATWDFHDQKQLSLTSKVLQNLHGSFSFFDGVGHQGWNQNTSKTILLVNDLIKLQTPGLWAVILPFLYISAILLYLPILHAMRKLSCTKLPIASFLVYILILEFISLILQLADCLLILFKGIRVLTIAQFVGRSACQSLSMANSCFRHVQSLLYLGLALDTLRYAKSPRYHYTSFNRNCAYNILILAIALMGTMDSQFFWTFDLSGVENHIASGDSADVLYQCDFLSSWPLNPIFVSYFWPLADHLIGEILPCVIPILAGIVCLSKLCLSRKRHAHFVQLQLERHARLLRSPFLKRRLLDQAVWILPIFYMLNGSSIFPRLLYYGIKYFLFAGDHPTKMGVIVYEETGVGESANLRTLVVKTTYRQTSGSDLFLYMQVFEHILQFIPPLFALLKAGLLIGGLNEARQLTVAIFSESLRANWLRCRRPWLAKVATTELPRDTSPPIA</sequence>
<feature type="transmembrane region" description="Helical" evidence="1">
    <location>
        <begin position="174"/>
        <end position="201"/>
    </location>
</feature>
<evidence type="ECO:0000313" key="2">
    <source>
        <dbReference type="EMBL" id="JAP44951.1"/>
    </source>
</evidence>
<feature type="transmembrane region" description="Helical" evidence="1">
    <location>
        <begin position="328"/>
        <end position="351"/>
    </location>
</feature>